<gene>
    <name evidence="3" type="ORF">A3770_02p18560</name>
</gene>
<dbReference type="Proteomes" id="UP000316726">
    <property type="component" value="Chromosome 2"/>
</dbReference>
<evidence type="ECO:0000256" key="1">
    <source>
        <dbReference type="SAM" id="Coils"/>
    </source>
</evidence>
<accession>A0A5B8MFC1</accession>
<feature type="region of interest" description="Disordered" evidence="2">
    <location>
        <begin position="301"/>
        <end position="331"/>
    </location>
</feature>
<keyword evidence="4" id="KW-1185">Reference proteome</keyword>
<organism evidence="3 4">
    <name type="scientific">Chloropicon primus</name>
    <dbReference type="NCBI Taxonomy" id="1764295"/>
    <lineage>
        <taxon>Eukaryota</taxon>
        <taxon>Viridiplantae</taxon>
        <taxon>Chlorophyta</taxon>
        <taxon>Chloropicophyceae</taxon>
        <taxon>Chloropicales</taxon>
        <taxon>Chloropicaceae</taxon>
        <taxon>Chloropicon</taxon>
    </lineage>
</organism>
<name>A0A5B8MFC1_9CHLO</name>
<feature type="coiled-coil region" evidence="1">
    <location>
        <begin position="584"/>
        <end position="611"/>
    </location>
</feature>
<protein>
    <submittedName>
        <fullName evidence="3">Uncharacterized protein</fullName>
    </submittedName>
</protein>
<reference evidence="3 4" key="1">
    <citation type="submission" date="2018-07" db="EMBL/GenBank/DDBJ databases">
        <title>The complete nuclear genome of the prasinophyte Chloropicon primus (CCMP1205).</title>
        <authorList>
            <person name="Pombert J.-F."/>
            <person name="Otis C."/>
            <person name="Turmel M."/>
            <person name="Lemieux C."/>
        </authorList>
    </citation>
    <scope>NUCLEOTIDE SEQUENCE [LARGE SCALE GENOMIC DNA]</scope>
    <source>
        <strain evidence="3 4">CCMP1205</strain>
    </source>
</reference>
<evidence type="ECO:0000256" key="2">
    <source>
        <dbReference type="SAM" id="MobiDB-lite"/>
    </source>
</evidence>
<dbReference type="AlphaFoldDB" id="A0A5B8MFC1"/>
<feature type="compositionally biased region" description="Polar residues" evidence="2">
    <location>
        <begin position="375"/>
        <end position="389"/>
    </location>
</feature>
<feature type="region of interest" description="Disordered" evidence="2">
    <location>
        <begin position="354"/>
        <end position="434"/>
    </location>
</feature>
<evidence type="ECO:0000313" key="4">
    <source>
        <dbReference type="Proteomes" id="UP000316726"/>
    </source>
</evidence>
<proteinExistence type="predicted"/>
<feature type="coiled-coil region" evidence="1">
    <location>
        <begin position="461"/>
        <end position="488"/>
    </location>
</feature>
<keyword evidence="1" id="KW-0175">Coiled coil</keyword>
<sequence>MFARPVQKDGVLGAATESVRRARRAAGLDLGTLRESLRNSRTWKSYQKDGDEAGSLVDARVASSKGFDGSVEIGECREVIKTLRRKAASGEGVDQDPAQCPEGGSKAKAEPWSVGLKFMFESSLDFEALRKSMRCIASGKKFLRSLSQDELGGEAPASEADIEAVHQVLEEVDQETDSLLSKLEELRSPLQMSEDCSPLQGIVLQTIAGEAVECNTSGNNGIFRAEVGGSEEVIQVRLVFHRTFKRAIRVSVDGIVISTHDHSVLELKDRGQESEFCLEIEYPENDSTLVSDQYLLRVLRHHQDATPRQSQRKRRNPVRAKGRKGSVLQEVDMENIRKLEKQLERLEMHLDSRGATMGLAEAPDQEEGAEIRRTLTPQSPLARQDWSGSSDEDDYSTRESVGNAPSCFTPPTAGKAAPADPSPPCPGSAETTGTNYSSLAEAHKNIHNIKQSLQARISRRRKEDKDRLAMASERILRLENQFKKQTEDVHSEMRNFKKECEKEVSRAREEAVERQHLFEESTTRKLSEMQDEVREFSDRLFGSISEEKSLIYSKSKQLESRLDDKVGHLVGLLESIQQCASDSSRNVEQRLREAESQHKSLRGDFAQLSRKMVSMESRNDQFRESVLADISALEQLMHRQRSHA</sequence>
<evidence type="ECO:0000313" key="3">
    <source>
        <dbReference type="EMBL" id="QDZ19338.1"/>
    </source>
</evidence>
<feature type="region of interest" description="Disordered" evidence="2">
    <location>
        <begin position="87"/>
        <end position="108"/>
    </location>
</feature>
<dbReference type="EMBL" id="CP031035">
    <property type="protein sequence ID" value="QDZ19338.1"/>
    <property type="molecule type" value="Genomic_DNA"/>
</dbReference>
<feature type="compositionally biased region" description="Basic residues" evidence="2">
    <location>
        <begin position="310"/>
        <end position="324"/>
    </location>
</feature>